<gene>
    <name evidence="2" type="ORF">A7K98_12900</name>
    <name evidence="3" type="ORF">A7K99_12890</name>
</gene>
<keyword evidence="1" id="KW-0472">Membrane</keyword>
<protein>
    <submittedName>
        <fullName evidence="2">Uncharacterized protein</fullName>
    </submittedName>
</protein>
<organism evidence="2 5">
    <name type="scientific">Tatumella citrea</name>
    <name type="common">Pantoea citrea</name>
    <dbReference type="NCBI Taxonomy" id="53336"/>
    <lineage>
        <taxon>Bacteria</taxon>
        <taxon>Pseudomonadati</taxon>
        <taxon>Pseudomonadota</taxon>
        <taxon>Gammaproteobacteria</taxon>
        <taxon>Enterobacterales</taxon>
        <taxon>Erwiniaceae</taxon>
        <taxon>Tatumella</taxon>
    </lineage>
</organism>
<dbReference type="Proteomes" id="UP000195814">
    <property type="component" value="Chromosome"/>
</dbReference>
<evidence type="ECO:0000313" key="4">
    <source>
        <dbReference type="Proteomes" id="UP000195729"/>
    </source>
</evidence>
<dbReference type="EMBL" id="CP015579">
    <property type="protein sequence ID" value="ARU96191.1"/>
    <property type="molecule type" value="Genomic_DNA"/>
</dbReference>
<keyword evidence="4" id="KW-1185">Reference proteome</keyword>
<evidence type="ECO:0000313" key="3">
    <source>
        <dbReference type="EMBL" id="ARV00228.1"/>
    </source>
</evidence>
<keyword evidence="1" id="KW-0812">Transmembrane</keyword>
<name>A0A1Y0LQE6_TATCI</name>
<feature type="transmembrane region" description="Helical" evidence="1">
    <location>
        <begin position="41"/>
        <end position="62"/>
    </location>
</feature>
<sequence>MSTISHIKNPLTIIAVFAGSVEVSATTVLPFIHIEHLQSRFLWFLISFPSLLVMLFFITLNFNNKVLYSPSDYQSDKGFMDANIKGNSVMLPTYWFSV</sequence>
<accession>A0A1Y0LQE6</accession>
<dbReference type="EMBL" id="CP015581">
    <property type="protein sequence ID" value="ARV00228.1"/>
    <property type="molecule type" value="Genomic_DNA"/>
</dbReference>
<evidence type="ECO:0000256" key="1">
    <source>
        <dbReference type="SAM" id="Phobius"/>
    </source>
</evidence>
<reference evidence="4 5" key="1">
    <citation type="submission" date="2016-05" db="EMBL/GenBank/DDBJ databases">
        <title>Complete genome sequence of two 2,5-diketo-D-glunonic acid producing strain Tatumella citrea.</title>
        <authorList>
            <person name="Duan C."/>
            <person name="Yang J."/>
            <person name="Yang S."/>
        </authorList>
    </citation>
    <scope>NUCLEOTIDE SEQUENCE [LARGE SCALE GENOMIC DNA]</scope>
    <source>
        <strain evidence="3 4">ATCC 39140</strain>
        <strain evidence="2 5">DSM 13699</strain>
    </source>
</reference>
<dbReference type="KEGG" id="tci:A7K98_12900"/>
<dbReference type="Proteomes" id="UP000195729">
    <property type="component" value="Chromosome"/>
</dbReference>
<proteinExistence type="predicted"/>
<evidence type="ECO:0000313" key="2">
    <source>
        <dbReference type="EMBL" id="ARU96191.1"/>
    </source>
</evidence>
<evidence type="ECO:0000313" key="5">
    <source>
        <dbReference type="Proteomes" id="UP000195814"/>
    </source>
</evidence>
<dbReference type="AlphaFoldDB" id="A0A1Y0LQE6"/>
<keyword evidence="1" id="KW-1133">Transmembrane helix</keyword>